<proteinExistence type="inferred from homology"/>
<dbReference type="PANTHER" id="PTHR10416">
    <property type="entry name" value="DNA POLYMERASE DELTA SUBUNIT 2"/>
    <property type="match status" value="1"/>
</dbReference>
<evidence type="ECO:0000256" key="15">
    <source>
        <dbReference type="HAMAP-Rule" id="MF_00325"/>
    </source>
</evidence>
<comment type="subunit">
    <text evidence="3 15">Heterodimer of a large subunit and a small subunit.</text>
</comment>
<evidence type="ECO:0000256" key="5">
    <source>
        <dbReference type="ARBA" id="ARBA00022695"/>
    </source>
</evidence>
<evidence type="ECO:0000256" key="3">
    <source>
        <dbReference type="ARBA" id="ARBA00011315"/>
    </source>
</evidence>
<keyword evidence="6 15" id="KW-0235">DNA replication</keyword>
<comment type="similarity">
    <text evidence="2 15">Belongs to the DNA polymerase delta/II small subunit family.</text>
</comment>
<evidence type="ECO:0000259" key="16">
    <source>
        <dbReference type="Pfam" id="PF00149"/>
    </source>
</evidence>
<evidence type="ECO:0000256" key="8">
    <source>
        <dbReference type="ARBA" id="ARBA00022801"/>
    </source>
</evidence>
<dbReference type="EMBL" id="AE017199">
    <property type="protein sequence ID" value="AAR39093.1"/>
    <property type="molecule type" value="Genomic_DNA"/>
</dbReference>
<evidence type="ECO:0000256" key="2">
    <source>
        <dbReference type="ARBA" id="ARBA00006035"/>
    </source>
</evidence>
<evidence type="ECO:0000259" key="17">
    <source>
        <dbReference type="Pfam" id="PF01336"/>
    </source>
</evidence>
<dbReference type="Pfam" id="PF00149">
    <property type="entry name" value="Metallophos"/>
    <property type="match status" value="1"/>
</dbReference>
<dbReference type="GO" id="GO:0006308">
    <property type="term" value="P:DNA catabolic process"/>
    <property type="evidence" value="ECO:0007669"/>
    <property type="project" value="UniProtKB-UniRule"/>
</dbReference>
<comment type="function">
    <text evidence="13 15">Possesses two activities: a DNA synthesis (polymerase) and an exonucleolytic activity that degrades single-stranded DNA in the 3' to 5' direction. Has a template-primer preference which is characteristic of a replicative DNA polymerase.</text>
</comment>
<protein>
    <recommendedName>
        <fullName evidence="15">DNA polymerase II small subunit</fullName>
        <shortName evidence="15">Pol II</shortName>
        <ecNumber evidence="15">2.7.7.7</ecNumber>
    </recommendedName>
    <alternativeName>
        <fullName evidence="15">Exodeoxyribonuclease small subunit</fullName>
        <ecNumber evidence="15">3.1.11.1</ecNumber>
    </alternativeName>
</protein>
<dbReference type="EnsemblBacteria" id="AAR39093">
    <property type="protein sequence ID" value="AAR39093"/>
    <property type="gene ID" value="NEQ240"/>
</dbReference>
<evidence type="ECO:0000256" key="14">
    <source>
        <dbReference type="ARBA" id="ARBA00049244"/>
    </source>
</evidence>
<keyword evidence="5 15" id="KW-0548">Nucleotidyltransferase</keyword>
<dbReference type="GO" id="GO:0042575">
    <property type="term" value="C:DNA polymerase complex"/>
    <property type="evidence" value="ECO:0007669"/>
    <property type="project" value="TreeGrafter"/>
</dbReference>
<evidence type="ECO:0000313" key="19">
    <source>
        <dbReference type="Proteomes" id="UP000000578"/>
    </source>
</evidence>
<keyword evidence="8 15" id="KW-0378">Hydrolase</keyword>
<evidence type="ECO:0000256" key="6">
    <source>
        <dbReference type="ARBA" id="ARBA00022705"/>
    </source>
</evidence>
<dbReference type="InterPro" id="IPR012340">
    <property type="entry name" value="NA-bd_OB-fold"/>
</dbReference>
<dbReference type="Gene3D" id="2.40.50.140">
    <property type="entry name" value="Nucleic acid-binding proteins"/>
    <property type="match status" value="1"/>
</dbReference>
<dbReference type="InterPro" id="IPR004365">
    <property type="entry name" value="NA-bd_OB_tRNA"/>
</dbReference>
<gene>
    <name evidence="15" type="primary">polB</name>
    <name evidence="18" type="ordered locus">NEQ240</name>
</gene>
<evidence type="ECO:0000256" key="10">
    <source>
        <dbReference type="ARBA" id="ARBA00022932"/>
    </source>
</evidence>
<organism evidence="18 19">
    <name type="scientific">Nanoarchaeum equitans (strain Kin4-M)</name>
    <dbReference type="NCBI Taxonomy" id="228908"/>
    <lineage>
        <taxon>Archaea</taxon>
        <taxon>Nanobdellota</taxon>
        <taxon>Candidatus Nanoarchaeia</taxon>
        <taxon>Nanoarchaeales</taxon>
        <taxon>Nanoarchaeaceae</taxon>
        <taxon>Nanoarchaeum</taxon>
    </lineage>
</organism>
<dbReference type="AlphaFoldDB" id="Q74MR7"/>
<keyword evidence="19" id="KW-1185">Reference proteome</keyword>
<name>Q74MR7_NANEQ</name>
<keyword evidence="7 15" id="KW-0540">Nuclease</keyword>
<dbReference type="InterPro" id="IPR004843">
    <property type="entry name" value="Calcineurin-like_PHP"/>
</dbReference>
<keyword evidence="4 15" id="KW-0808">Transferase</keyword>
<evidence type="ECO:0000256" key="7">
    <source>
        <dbReference type="ARBA" id="ARBA00022722"/>
    </source>
</evidence>
<dbReference type="Pfam" id="PF01336">
    <property type="entry name" value="tRNA_anti-codon"/>
    <property type="match status" value="1"/>
</dbReference>
<dbReference type="InterPro" id="IPR024826">
    <property type="entry name" value="DNA_pol_delta/II_ssu"/>
</dbReference>
<evidence type="ECO:0000256" key="1">
    <source>
        <dbReference type="ARBA" id="ARBA00000563"/>
    </source>
</evidence>
<dbReference type="EC" id="3.1.11.1" evidence="15"/>
<evidence type="ECO:0000313" key="18">
    <source>
        <dbReference type="EMBL" id="AAR39093.1"/>
    </source>
</evidence>
<dbReference type="PATRIC" id="fig|228908.8.peg.245"/>
<dbReference type="EC" id="2.7.7.7" evidence="15"/>
<dbReference type="HOGENOM" id="CLU_027850_1_0_2"/>
<comment type="catalytic activity">
    <reaction evidence="14 15">
        <text>DNA(n) + a 2'-deoxyribonucleoside 5'-triphosphate = DNA(n+1) + diphosphate</text>
        <dbReference type="Rhea" id="RHEA:22508"/>
        <dbReference type="Rhea" id="RHEA-COMP:17339"/>
        <dbReference type="Rhea" id="RHEA-COMP:17340"/>
        <dbReference type="ChEBI" id="CHEBI:33019"/>
        <dbReference type="ChEBI" id="CHEBI:61560"/>
        <dbReference type="ChEBI" id="CHEBI:173112"/>
        <dbReference type="EC" id="2.7.7.7"/>
    </reaction>
</comment>
<dbReference type="InterPro" id="IPR036700">
    <property type="entry name" value="BOBF_sf"/>
</dbReference>
<dbReference type="PANTHER" id="PTHR10416:SF0">
    <property type="entry name" value="DNA POLYMERASE DELTA SUBUNIT 2"/>
    <property type="match status" value="1"/>
</dbReference>
<evidence type="ECO:0000256" key="11">
    <source>
        <dbReference type="ARBA" id="ARBA00023125"/>
    </source>
</evidence>
<dbReference type="InterPro" id="IPR029052">
    <property type="entry name" value="Metallo-depent_PP-like"/>
</dbReference>
<keyword evidence="11 15" id="KW-0238">DNA-binding</keyword>
<keyword evidence="9 15" id="KW-0269">Exonuclease</keyword>
<evidence type="ECO:0000256" key="9">
    <source>
        <dbReference type="ARBA" id="ARBA00022839"/>
    </source>
</evidence>
<dbReference type="InterPro" id="IPR011149">
    <property type="entry name" value="Pol2_small_arc"/>
</dbReference>
<dbReference type="GO" id="GO:0006271">
    <property type="term" value="P:DNA strand elongation involved in DNA replication"/>
    <property type="evidence" value="ECO:0007669"/>
    <property type="project" value="TreeGrafter"/>
</dbReference>
<feature type="domain" description="Calcineurin-like phosphoesterase" evidence="16">
    <location>
        <begin position="260"/>
        <end position="472"/>
    </location>
</feature>
<evidence type="ECO:0000256" key="12">
    <source>
        <dbReference type="ARBA" id="ARBA00023268"/>
    </source>
</evidence>
<dbReference type="NCBIfam" id="NF003118">
    <property type="entry name" value="PRK04036.1-3"/>
    <property type="match status" value="1"/>
</dbReference>
<dbReference type="Gene3D" id="3.60.21.50">
    <property type="match status" value="1"/>
</dbReference>
<keyword evidence="10 15" id="KW-0239">DNA-directed DNA polymerase</keyword>
<dbReference type="GO" id="GO:0003677">
    <property type="term" value="F:DNA binding"/>
    <property type="evidence" value="ECO:0007669"/>
    <property type="project" value="UniProtKB-UniRule"/>
</dbReference>
<evidence type="ECO:0000256" key="4">
    <source>
        <dbReference type="ARBA" id="ARBA00022679"/>
    </source>
</evidence>
<feature type="domain" description="OB" evidence="17">
    <location>
        <begin position="173"/>
        <end position="233"/>
    </location>
</feature>
<reference evidence="18 19" key="1">
    <citation type="journal article" date="2003" name="Proc. Natl. Acad. Sci. U.S.A.">
        <title>The genome of Nanoarchaeum equitans: insights into early archaeal evolution and derived parasitism.</title>
        <authorList>
            <person name="Waters E."/>
            <person name="Hohn M.J."/>
            <person name="Ahel I."/>
            <person name="Graham D.E."/>
            <person name="Adams M.D."/>
            <person name="Barnstead M."/>
            <person name="Beeson K.Y."/>
            <person name="Bibbs L."/>
            <person name="Bolanos R."/>
            <person name="Keller M."/>
            <person name="Kretz K."/>
            <person name="Lin X."/>
            <person name="Mathur E."/>
            <person name="Ni J."/>
            <person name="Podar M."/>
            <person name="Richardson T."/>
            <person name="Sutton G.G."/>
            <person name="Simon M."/>
            <person name="Soll D."/>
            <person name="Stetter K.O."/>
            <person name="Short J.M."/>
            <person name="Noordewier M."/>
        </authorList>
    </citation>
    <scope>NUCLEOTIDE SEQUENCE [LARGE SCALE GENOMIC DNA]</scope>
    <source>
        <strain evidence="18 19">Kin4-M</strain>
    </source>
</reference>
<sequence>MTNKVFSILKEYGLLAGDKKVIDFLSQLDEDEIRKILLKVKKKNVMVIKLEHVKMFKETTEITIEKKENKISISKKNTTSILQFIQIKEESKEIKETKKEEEVEIIHTTKKPEDVDTSIEIIKPIEAKAKKWTVQDFVNFYKNKLDFYKRLLKGRLNPISIRNVLNLKENTEVSIIGRVFEIVKRDNYASLVLEDTTGRVIVKLFPDTPAWEKLKMMVPDDIVGVQGIVGKNASIIAKDIIYPDIPTKQIKRANDDVYALFITDIHVGSKYFLENHFKKFLDWLNLKKGDIEIAKKVKYLIITGDLVDGVGIYPEQEKELVITDIEEQYEYFAKLLTEYLNRDDIKVILIPGNHDAVRLEEPQPPIPRDIAKSLYREGFYLLPNPSWVRIHKKDDFEGFDLLLYHGYAFDWIISNTEAVMDGYLHPEKVMQLLLVKRQLFSGHGSSPYVPQLPDPFLIDIVPDIFVTGHIHRVGLGEYKGTILLNAGCWQETTPFQKKVGHVPDPGKAIAINLKTRDKTILKFYEN</sequence>
<dbReference type="HAMAP" id="MF_00325">
    <property type="entry name" value="DNApol_II_A_arch"/>
    <property type="match status" value="1"/>
</dbReference>
<dbReference type="SUPFAM" id="SSF101756">
    <property type="entry name" value="Hypothetical protein YgiW"/>
    <property type="match status" value="1"/>
</dbReference>
<evidence type="ECO:0000256" key="13">
    <source>
        <dbReference type="ARBA" id="ARBA00024817"/>
    </source>
</evidence>
<dbReference type="GO" id="GO:0003887">
    <property type="term" value="F:DNA-directed DNA polymerase activity"/>
    <property type="evidence" value="ECO:0007669"/>
    <property type="project" value="UniProtKB-UniRule"/>
</dbReference>
<dbReference type="Proteomes" id="UP000000578">
    <property type="component" value="Chromosome"/>
</dbReference>
<dbReference type="SUPFAM" id="SSF56300">
    <property type="entry name" value="Metallo-dependent phosphatases"/>
    <property type="match status" value="1"/>
</dbReference>
<keyword evidence="12 15" id="KW-0511">Multifunctional enzyme</keyword>
<dbReference type="KEGG" id="neq:NEQ240"/>
<dbReference type="GO" id="GO:0008310">
    <property type="term" value="F:single-stranded DNA 3'-5' DNA exonuclease activity"/>
    <property type="evidence" value="ECO:0007669"/>
    <property type="project" value="UniProtKB-EC"/>
</dbReference>
<accession>Q74MR7</accession>
<comment type="catalytic activity">
    <reaction evidence="1 15">
        <text>Exonucleolytic cleavage in the 3'- to 5'-direction to yield nucleoside 5'-phosphates.</text>
        <dbReference type="EC" id="3.1.11.1"/>
    </reaction>
</comment>
<dbReference type="STRING" id="228908.NEQ240"/>
<dbReference type="PIRSF" id="PIRSF000803">
    <property type="entry name" value="Arc_Pol2_small"/>
    <property type="match status" value="1"/>
</dbReference>